<sequence length="84" mass="9259">MTQHAQIVGEVFYREGDGPQIQIRPGPVEVELTERDATLSWDEGESRGLTAMPLTEYKRFVAEGAIRLDDAPQAAPQEAPPQPV</sequence>
<name>A0ABY4RZH1_AQUTE</name>
<proteinExistence type="predicted"/>
<keyword evidence="2" id="KW-1185">Reference proteome</keyword>
<accession>A0ABY4RZH1</accession>
<dbReference type="Proteomes" id="UP001056201">
    <property type="component" value="Chromosome 1"/>
</dbReference>
<evidence type="ECO:0000313" key="1">
    <source>
        <dbReference type="EMBL" id="URI05779.1"/>
    </source>
</evidence>
<dbReference type="RefSeq" id="WP_250194044.1">
    <property type="nucleotide sequence ID" value="NZ_CP097635.1"/>
</dbReference>
<evidence type="ECO:0000313" key="2">
    <source>
        <dbReference type="Proteomes" id="UP001056201"/>
    </source>
</evidence>
<gene>
    <name evidence="1" type="ORF">MW290_07430</name>
</gene>
<dbReference type="EMBL" id="CP097635">
    <property type="protein sequence ID" value="URI05779.1"/>
    <property type="molecule type" value="Genomic_DNA"/>
</dbReference>
<organism evidence="1 2">
    <name type="scientific">Aquincola tertiaricarbonis</name>
    <dbReference type="NCBI Taxonomy" id="391953"/>
    <lineage>
        <taxon>Bacteria</taxon>
        <taxon>Pseudomonadati</taxon>
        <taxon>Pseudomonadota</taxon>
        <taxon>Betaproteobacteria</taxon>
        <taxon>Burkholderiales</taxon>
        <taxon>Sphaerotilaceae</taxon>
        <taxon>Aquincola</taxon>
    </lineage>
</organism>
<protein>
    <submittedName>
        <fullName evidence="1">Uncharacterized protein</fullName>
    </submittedName>
</protein>
<reference evidence="1" key="1">
    <citation type="submission" date="2022-05" db="EMBL/GenBank/DDBJ databases">
        <title>An RpoN-dependent PEP-CTERM gene is involved in floc formation of an Aquincola tertiaricarbonis strain.</title>
        <authorList>
            <person name="Qiu D."/>
            <person name="Xia M."/>
        </authorList>
    </citation>
    <scope>NUCLEOTIDE SEQUENCE</scope>
    <source>
        <strain evidence="1">RN12</strain>
    </source>
</reference>